<protein>
    <recommendedName>
        <fullName evidence="1">peptidyl-tRNA hydrolase</fullName>
        <ecNumber evidence="1">3.1.1.29</ecNumber>
    </recommendedName>
</protein>
<evidence type="ECO:0000313" key="5">
    <source>
        <dbReference type="EMBL" id="WHV01489.1"/>
    </source>
</evidence>
<sequence>MATNNVFECTKDALKMVFIIRNDIKMSKSKLISLCVHGAIKAYIKAEEHCTDYLKRWIKAGQLKETVRVEKESKLLDINFYVVRDEETMKINTVLVLGPAPSYLFEPFTKSLKSL</sequence>
<comment type="catalytic activity">
    <reaction evidence="4">
        <text>an N-acyl-L-alpha-aminoacyl-tRNA + H2O = an N-acyl-L-amino acid + a tRNA + H(+)</text>
        <dbReference type="Rhea" id="RHEA:54448"/>
        <dbReference type="Rhea" id="RHEA-COMP:10123"/>
        <dbReference type="Rhea" id="RHEA-COMP:13883"/>
        <dbReference type="ChEBI" id="CHEBI:15377"/>
        <dbReference type="ChEBI" id="CHEBI:15378"/>
        <dbReference type="ChEBI" id="CHEBI:59874"/>
        <dbReference type="ChEBI" id="CHEBI:78442"/>
        <dbReference type="ChEBI" id="CHEBI:138191"/>
        <dbReference type="EC" id="3.1.1.29"/>
    </reaction>
</comment>
<proteinExistence type="inferred from homology"/>
<dbReference type="Gene3D" id="3.40.1490.10">
    <property type="entry name" value="Bit1"/>
    <property type="match status" value="1"/>
</dbReference>
<dbReference type="InterPro" id="IPR002833">
    <property type="entry name" value="PTH2"/>
</dbReference>
<dbReference type="Pfam" id="PF01981">
    <property type="entry name" value="PTH2"/>
    <property type="match status" value="1"/>
</dbReference>
<dbReference type="GO" id="GO:0004045">
    <property type="term" value="F:peptidyl-tRNA hydrolase activity"/>
    <property type="evidence" value="ECO:0007669"/>
    <property type="project" value="UniProtKB-EC"/>
</dbReference>
<dbReference type="SUPFAM" id="SSF102462">
    <property type="entry name" value="Peptidyl-tRNA hydrolase II"/>
    <property type="match status" value="1"/>
</dbReference>
<keyword evidence="2 5" id="KW-0378">Hydrolase</keyword>
<accession>A0AAT9UQB0</accession>
<dbReference type="EMBL" id="OQ865377">
    <property type="protein sequence ID" value="WHV01489.1"/>
    <property type="molecule type" value="Genomic_DNA"/>
</dbReference>
<evidence type="ECO:0000256" key="2">
    <source>
        <dbReference type="ARBA" id="ARBA00022801"/>
    </source>
</evidence>
<dbReference type="InterPro" id="IPR023476">
    <property type="entry name" value="Pep_tRNA_hydro_II_dom_sf"/>
</dbReference>
<name>A0AAT9UQB0_9POXV</name>
<gene>
    <name evidence="5" type="ORF">APAPVX9-043</name>
</gene>
<dbReference type="PANTHER" id="PTHR12649:SF11">
    <property type="entry name" value="PEPTIDYL-TRNA HYDROLASE 2, MITOCHONDRIAL"/>
    <property type="match status" value="1"/>
</dbReference>
<reference evidence="5" key="1">
    <citation type="submission" date="2023-04" db="EMBL/GenBank/DDBJ databases">
        <title>Genomic characterization of avipoxvirus isolates from Apapne (Himatione sanguinea).</title>
        <authorList>
            <person name="Butt S.L."/>
            <person name="Do Nascimento G.M."/>
        </authorList>
    </citation>
    <scope>NUCLEOTIDE SEQUENCE</scope>
    <source>
        <strain evidence="5">APAPVX9</strain>
    </source>
</reference>
<organism evidence="5">
    <name type="scientific">Apapanepox virus</name>
    <dbReference type="NCBI Taxonomy" id="3049969"/>
    <lineage>
        <taxon>Viruses</taxon>
        <taxon>Varidnaviria</taxon>
        <taxon>Bamfordvirae</taxon>
        <taxon>Nucleocytoviricota</taxon>
        <taxon>Pokkesviricetes</taxon>
        <taxon>Chitovirales</taxon>
        <taxon>Poxviridae</taxon>
        <taxon>Chordopoxvirinae</taxon>
        <taxon>Avipoxvirus</taxon>
    </lineage>
</organism>
<evidence type="ECO:0000256" key="4">
    <source>
        <dbReference type="ARBA" id="ARBA00048707"/>
    </source>
</evidence>
<evidence type="ECO:0000256" key="3">
    <source>
        <dbReference type="ARBA" id="ARBA00038050"/>
    </source>
</evidence>
<evidence type="ECO:0000256" key="1">
    <source>
        <dbReference type="ARBA" id="ARBA00013260"/>
    </source>
</evidence>
<comment type="similarity">
    <text evidence="3">Belongs to the PTH2 family.</text>
</comment>
<dbReference type="PANTHER" id="PTHR12649">
    <property type="entry name" value="PEPTIDYL-TRNA HYDROLASE 2"/>
    <property type="match status" value="1"/>
</dbReference>
<dbReference type="EC" id="3.1.1.29" evidence="1"/>